<dbReference type="Proteomes" id="UP000242818">
    <property type="component" value="Unassembled WGS sequence"/>
</dbReference>
<reference evidence="1 2" key="1">
    <citation type="submission" date="2016-08" db="EMBL/GenBank/DDBJ databases">
        <authorList>
            <person name="Seilhamer J.J."/>
        </authorList>
    </citation>
    <scope>NUCLEOTIDE SEQUENCE [LARGE SCALE GENOMIC DNA]</scope>
    <source>
        <strain evidence="1 2">A37T2</strain>
    </source>
</reference>
<sequence>MCQIEKKLRLPYWKTYINGMNKFDDNWYYTFNN</sequence>
<organism evidence="1 2">
    <name type="scientific">Chitinophaga costaii</name>
    <dbReference type="NCBI Taxonomy" id="1335309"/>
    <lineage>
        <taxon>Bacteria</taxon>
        <taxon>Pseudomonadati</taxon>
        <taxon>Bacteroidota</taxon>
        <taxon>Chitinophagia</taxon>
        <taxon>Chitinophagales</taxon>
        <taxon>Chitinophagaceae</taxon>
        <taxon>Chitinophaga</taxon>
    </lineage>
</organism>
<dbReference type="EMBL" id="FMAR01000010">
    <property type="protein sequence ID" value="SCC47134.1"/>
    <property type="molecule type" value="Genomic_DNA"/>
</dbReference>
<keyword evidence="2" id="KW-1185">Reference proteome</keyword>
<evidence type="ECO:0000313" key="2">
    <source>
        <dbReference type="Proteomes" id="UP000242818"/>
    </source>
</evidence>
<accession>A0A1C4EU77</accession>
<gene>
    <name evidence="1" type="ORF">GA0116948_1103</name>
</gene>
<proteinExistence type="predicted"/>
<protein>
    <submittedName>
        <fullName evidence="1">Uncharacterized protein</fullName>
    </submittedName>
</protein>
<dbReference type="AlphaFoldDB" id="A0A1C4EU77"/>
<evidence type="ECO:0000313" key="1">
    <source>
        <dbReference type="EMBL" id="SCC47134.1"/>
    </source>
</evidence>
<name>A0A1C4EU77_9BACT</name>